<dbReference type="InterPro" id="IPR001932">
    <property type="entry name" value="PPM-type_phosphatase-like_dom"/>
</dbReference>
<accession>A0A803LMP1</accession>
<dbReference type="CDD" id="cd00143">
    <property type="entry name" value="PP2Cc"/>
    <property type="match status" value="1"/>
</dbReference>
<dbReference type="PANTHER" id="PTHR47992">
    <property type="entry name" value="PROTEIN PHOSPHATASE"/>
    <property type="match status" value="1"/>
</dbReference>
<dbReference type="SUPFAM" id="SSF81606">
    <property type="entry name" value="PP2C-like"/>
    <property type="match status" value="1"/>
</dbReference>
<reference evidence="2" key="2">
    <citation type="submission" date="2021-03" db="UniProtKB">
        <authorList>
            <consortium name="EnsemblPlants"/>
        </authorList>
    </citation>
    <scope>IDENTIFICATION</scope>
</reference>
<dbReference type="Gramene" id="AUR62015552-RA">
    <property type="protein sequence ID" value="AUR62015552-RA:cds"/>
    <property type="gene ID" value="AUR62015552"/>
</dbReference>
<dbReference type="InterPro" id="IPR036457">
    <property type="entry name" value="PPM-type-like_dom_sf"/>
</dbReference>
<evidence type="ECO:0000259" key="1">
    <source>
        <dbReference type="PROSITE" id="PS51746"/>
    </source>
</evidence>
<proteinExistence type="predicted"/>
<dbReference type="OMA" id="GTKHSKG"/>
<dbReference type="EnsemblPlants" id="AUR62015552-RA">
    <property type="protein sequence ID" value="AUR62015552-RA:cds"/>
    <property type="gene ID" value="AUR62015552"/>
</dbReference>
<keyword evidence="3" id="KW-1185">Reference proteome</keyword>
<dbReference type="AlphaFoldDB" id="A0A803LMP1"/>
<organism evidence="2 3">
    <name type="scientific">Chenopodium quinoa</name>
    <name type="common">Quinoa</name>
    <dbReference type="NCBI Taxonomy" id="63459"/>
    <lineage>
        <taxon>Eukaryota</taxon>
        <taxon>Viridiplantae</taxon>
        <taxon>Streptophyta</taxon>
        <taxon>Embryophyta</taxon>
        <taxon>Tracheophyta</taxon>
        <taxon>Spermatophyta</taxon>
        <taxon>Magnoliopsida</taxon>
        <taxon>eudicotyledons</taxon>
        <taxon>Gunneridae</taxon>
        <taxon>Pentapetalae</taxon>
        <taxon>Caryophyllales</taxon>
        <taxon>Chenopodiaceae</taxon>
        <taxon>Chenopodioideae</taxon>
        <taxon>Atripliceae</taxon>
        <taxon>Chenopodium</taxon>
    </lineage>
</organism>
<dbReference type="PROSITE" id="PS51746">
    <property type="entry name" value="PPM_2"/>
    <property type="match status" value="1"/>
</dbReference>
<dbReference type="SMART" id="SM00332">
    <property type="entry name" value="PP2Cc"/>
    <property type="match status" value="1"/>
</dbReference>
<sequence>VFRWKSLLKGSDDVDGGANVKGSKNVKKPSWMTPISHGYHILEARSWGGEEDEVEKLDNVVVQREEKEGLELWFYGVSDASIGDGISRYLQSNFFDRKFKESLVVKASKDTMRKAYLDARAKLESDKPEKMVKSASAMIINGEKIVMAQMGGYRAIVCRDGMAHQLRVTHQYTGKRHWPHRLISGAMRIPRVRIQACHTGSESSRKQTDSLELIAASERIDSETEFIILASNGIFEVMRNQEAVDLIRHIDDPQEAAECLAREASMRMSRSNISCVVIRFD</sequence>
<reference evidence="2" key="1">
    <citation type="journal article" date="2017" name="Nature">
        <title>The genome of Chenopodium quinoa.</title>
        <authorList>
            <person name="Jarvis D.E."/>
            <person name="Ho Y.S."/>
            <person name="Lightfoot D.J."/>
            <person name="Schmoeckel S.M."/>
            <person name="Li B."/>
            <person name="Borm T.J.A."/>
            <person name="Ohyanagi H."/>
            <person name="Mineta K."/>
            <person name="Michell C.T."/>
            <person name="Saber N."/>
            <person name="Kharbatia N.M."/>
            <person name="Rupper R.R."/>
            <person name="Sharp A.R."/>
            <person name="Dally N."/>
            <person name="Boughton B.A."/>
            <person name="Woo Y.H."/>
            <person name="Gao G."/>
            <person name="Schijlen E.G.W.M."/>
            <person name="Guo X."/>
            <person name="Momin A.A."/>
            <person name="Negrao S."/>
            <person name="Al-Babili S."/>
            <person name="Gehring C."/>
            <person name="Roessner U."/>
            <person name="Jung C."/>
            <person name="Murphy K."/>
            <person name="Arold S.T."/>
            <person name="Gojobori T."/>
            <person name="van der Linden C.G."/>
            <person name="van Loo E.N."/>
            <person name="Jellen E.N."/>
            <person name="Maughan P.J."/>
            <person name="Tester M."/>
        </authorList>
    </citation>
    <scope>NUCLEOTIDE SEQUENCE [LARGE SCALE GENOMIC DNA]</scope>
    <source>
        <strain evidence="2">cv. PI 614886</strain>
    </source>
</reference>
<protein>
    <recommendedName>
        <fullName evidence="1">PPM-type phosphatase domain-containing protein</fullName>
    </recommendedName>
</protein>
<dbReference type="Pfam" id="PF00481">
    <property type="entry name" value="PP2C"/>
    <property type="match status" value="2"/>
</dbReference>
<dbReference type="InterPro" id="IPR015655">
    <property type="entry name" value="PP2C"/>
</dbReference>
<dbReference type="Gene3D" id="3.60.40.10">
    <property type="entry name" value="PPM-type phosphatase domain"/>
    <property type="match status" value="1"/>
</dbReference>
<name>A0A803LMP1_CHEQI</name>
<dbReference type="GO" id="GO:0004722">
    <property type="term" value="F:protein serine/threonine phosphatase activity"/>
    <property type="evidence" value="ECO:0007669"/>
    <property type="project" value="InterPro"/>
</dbReference>
<evidence type="ECO:0000313" key="3">
    <source>
        <dbReference type="Proteomes" id="UP000596660"/>
    </source>
</evidence>
<dbReference type="Proteomes" id="UP000596660">
    <property type="component" value="Unplaced"/>
</dbReference>
<feature type="domain" description="PPM-type phosphatase" evidence="1">
    <location>
        <begin position="38"/>
        <end position="280"/>
    </location>
</feature>
<evidence type="ECO:0000313" key="2">
    <source>
        <dbReference type="EnsemblPlants" id="AUR62015552-RA:cds"/>
    </source>
</evidence>